<evidence type="ECO:0000256" key="2">
    <source>
        <dbReference type="ARBA" id="ARBA00009063"/>
    </source>
</evidence>
<dbReference type="RefSeq" id="XP_018734368.1">
    <property type="nucleotide sequence ID" value="XM_018878034.1"/>
</dbReference>
<keyword evidence="5" id="KW-0175">Coiled coil</keyword>
<evidence type="ECO:0000313" key="10">
    <source>
        <dbReference type="Proteomes" id="UP000189580"/>
    </source>
</evidence>
<feature type="transmembrane region" description="Helical" evidence="7">
    <location>
        <begin position="232"/>
        <end position="251"/>
    </location>
</feature>
<dbReference type="Pfam" id="PF05739">
    <property type="entry name" value="SNARE"/>
    <property type="match status" value="1"/>
</dbReference>
<dbReference type="GO" id="GO:0044853">
    <property type="term" value="C:plasma membrane raft"/>
    <property type="evidence" value="ECO:0007669"/>
    <property type="project" value="EnsemblFungi"/>
</dbReference>
<dbReference type="GO" id="GO:0006886">
    <property type="term" value="P:intracellular protein transport"/>
    <property type="evidence" value="ECO:0007669"/>
    <property type="project" value="TreeGrafter"/>
</dbReference>
<name>A0A161HGG9_9ASCO</name>
<dbReference type="AlphaFoldDB" id="A0A161HGG9"/>
<evidence type="ECO:0000256" key="6">
    <source>
        <dbReference type="ARBA" id="ARBA00023136"/>
    </source>
</evidence>
<dbReference type="SMART" id="SM00503">
    <property type="entry name" value="SynN"/>
    <property type="match status" value="1"/>
</dbReference>
<dbReference type="InterPro" id="IPR000727">
    <property type="entry name" value="T_SNARE_dom"/>
</dbReference>
<evidence type="ECO:0000256" key="3">
    <source>
        <dbReference type="ARBA" id="ARBA00022692"/>
    </source>
</evidence>
<dbReference type="Pfam" id="PF00804">
    <property type="entry name" value="Syntaxin"/>
    <property type="match status" value="1"/>
</dbReference>
<dbReference type="KEGG" id="slb:AWJ20_118"/>
<dbReference type="InterPro" id="IPR045242">
    <property type="entry name" value="Syntaxin"/>
</dbReference>
<dbReference type="GO" id="GO:0051286">
    <property type="term" value="C:cell tip"/>
    <property type="evidence" value="ECO:0007669"/>
    <property type="project" value="EnsemblFungi"/>
</dbReference>
<keyword evidence="6 7" id="KW-0472">Membrane</keyword>
<dbReference type="InterPro" id="IPR010989">
    <property type="entry name" value="SNARE"/>
</dbReference>
<dbReference type="GO" id="GO:0048278">
    <property type="term" value="P:vesicle docking"/>
    <property type="evidence" value="ECO:0007669"/>
    <property type="project" value="TreeGrafter"/>
</dbReference>
<dbReference type="GO" id="GO:0005768">
    <property type="term" value="C:endosome"/>
    <property type="evidence" value="ECO:0007669"/>
    <property type="project" value="EnsemblFungi"/>
</dbReference>
<dbReference type="PANTHER" id="PTHR19957">
    <property type="entry name" value="SYNTAXIN"/>
    <property type="match status" value="1"/>
</dbReference>
<keyword evidence="4 7" id="KW-1133">Transmembrane helix</keyword>
<dbReference type="GO" id="GO:0006887">
    <property type="term" value="P:exocytosis"/>
    <property type="evidence" value="ECO:0007669"/>
    <property type="project" value="TreeGrafter"/>
</dbReference>
<reference evidence="9 10" key="1">
    <citation type="submission" date="2016-02" db="EMBL/GenBank/DDBJ databases">
        <title>Complete genome sequence and transcriptome regulation of the pentose utilising yeast Sugiyamaella lignohabitans.</title>
        <authorList>
            <person name="Bellasio M."/>
            <person name="Peymann A."/>
            <person name="Valli M."/>
            <person name="Sipitzky M."/>
            <person name="Graf A."/>
            <person name="Sauer M."/>
            <person name="Marx H."/>
            <person name="Mattanovich D."/>
        </authorList>
    </citation>
    <scope>NUCLEOTIDE SEQUENCE [LARGE SCALE GENOMIC DNA]</scope>
    <source>
        <strain evidence="9 10">CBS 10342</strain>
    </source>
</reference>
<dbReference type="GO" id="GO:0006906">
    <property type="term" value="P:vesicle fusion"/>
    <property type="evidence" value="ECO:0007669"/>
    <property type="project" value="TreeGrafter"/>
</dbReference>
<dbReference type="PANTHER" id="PTHR19957:SF307">
    <property type="entry name" value="PROTEIN SSO1-RELATED"/>
    <property type="match status" value="1"/>
</dbReference>
<accession>A0A161HGG9</accession>
<evidence type="ECO:0000256" key="4">
    <source>
        <dbReference type="ARBA" id="ARBA00022989"/>
    </source>
</evidence>
<dbReference type="GO" id="GO:0005484">
    <property type="term" value="F:SNAP receptor activity"/>
    <property type="evidence" value="ECO:0007669"/>
    <property type="project" value="TreeGrafter"/>
</dbReference>
<dbReference type="SMART" id="SM00397">
    <property type="entry name" value="t_SNARE"/>
    <property type="match status" value="1"/>
</dbReference>
<dbReference type="GO" id="GO:0032153">
    <property type="term" value="C:cell division site"/>
    <property type="evidence" value="ECO:0007669"/>
    <property type="project" value="EnsemblFungi"/>
</dbReference>
<dbReference type="GO" id="GO:0070056">
    <property type="term" value="C:prospore membrane leading edge"/>
    <property type="evidence" value="ECO:0007669"/>
    <property type="project" value="EnsemblFungi"/>
</dbReference>
<dbReference type="GO" id="GO:0031201">
    <property type="term" value="C:SNARE complex"/>
    <property type="evidence" value="ECO:0007669"/>
    <property type="project" value="TreeGrafter"/>
</dbReference>
<dbReference type="FunFam" id="1.20.58.70:FF:000008">
    <property type="entry name" value="Syntaxin family protein"/>
    <property type="match status" value="1"/>
</dbReference>
<keyword evidence="3 7" id="KW-0812">Transmembrane</keyword>
<sequence>MIAFFGELDDIKRNLVQYDDNVDRIEALHKRSLAEVGGEHEDYIQGQIESLTQDTQALADTLKARIKTLQAKSTRDSTKKTQAENVKRQFLSSIQKYQTTEARFRQKYREAAERQFRIVRPDATDAEVKEAIEDSAGVQIFSQALMNSNRRGQARTALTEVQTRHREIQKIEQTMAELAQLFRDMEVLVAEQEEPIRHIDEQAATVQTDIEQGVSHTQKAIFSARAARKKKWWCLGIVLIIVIILAVVLGVKLSN</sequence>
<evidence type="ECO:0000313" key="9">
    <source>
        <dbReference type="EMBL" id="ANB11891.1"/>
    </source>
</evidence>
<comment type="similarity">
    <text evidence="2">Belongs to the syntaxin family.</text>
</comment>
<dbReference type="GeneID" id="30032953"/>
<comment type="subcellular location">
    <subcellularLocation>
        <location evidence="1">Membrane</location>
        <topology evidence="1">Single-pass type IV membrane protein</topology>
    </subcellularLocation>
</comment>
<evidence type="ECO:0000259" key="8">
    <source>
        <dbReference type="PROSITE" id="PS50192"/>
    </source>
</evidence>
<dbReference type="GO" id="GO:0000149">
    <property type="term" value="F:SNARE binding"/>
    <property type="evidence" value="ECO:0007669"/>
    <property type="project" value="TreeGrafter"/>
</dbReference>
<dbReference type="CDD" id="cd15849">
    <property type="entry name" value="SNARE_Sso1"/>
    <property type="match status" value="1"/>
</dbReference>
<evidence type="ECO:0000256" key="7">
    <source>
        <dbReference type="SAM" id="Phobius"/>
    </source>
</evidence>
<protein>
    <submittedName>
        <fullName evidence="9">Sso2p</fullName>
    </submittedName>
</protein>
<dbReference type="InterPro" id="IPR006011">
    <property type="entry name" value="Syntaxin_N"/>
</dbReference>
<organism evidence="9 10">
    <name type="scientific">Sugiyamaella lignohabitans</name>
    <dbReference type="NCBI Taxonomy" id="796027"/>
    <lineage>
        <taxon>Eukaryota</taxon>
        <taxon>Fungi</taxon>
        <taxon>Dikarya</taxon>
        <taxon>Ascomycota</taxon>
        <taxon>Saccharomycotina</taxon>
        <taxon>Dipodascomycetes</taxon>
        <taxon>Dipodascales</taxon>
        <taxon>Trichomonascaceae</taxon>
        <taxon>Sugiyamaella</taxon>
    </lineage>
</organism>
<dbReference type="GO" id="GO:0032120">
    <property type="term" value="P:ascospore-type prospore membrane formation"/>
    <property type="evidence" value="ECO:0007669"/>
    <property type="project" value="EnsemblFungi"/>
</dbReference>
<feature type="domain" description="T-SNARE coiled-coil homology" evidence="8">
    <location>
        <begin position="158"/>
        <end position="220"/>
    </location>
</feature>
<dbReference type="GO" id="GO:0070057">
    <property type="term" value="C:prospore membrane spindle pole body attachment site"/>
    <property type="evidence" value="ECO:0007669"/>
    <property type="project" value="EnsemblFungi"/>
</dbReference>
<dbReference type="SUPFAM" id="SSF47661">
    <property type="entry name" value="t-snare proteins"/>
    <property type="match status" value="1"/>
</dbReference>
<dbReference type="Gene3D" id="1.20.58.70">
    <property type="match status" value="1"/>
</dbReference>
<gene>
    <name evidence="9" type="primary">SSO2</name>
    <name evidence="9" type="ORF">AWJ20_118</name>
</gene>
<dbReference type="OrthoDB" id="10255013at2759"/>
<proteinExistence type="inferred from homology"/>
<dbReference type="Proteomes" id="UP000189580">
    <property type="component" value="Chromosome a"/>
</dbReference>
<dbReference type="EMBL" id="CP014501">
    <property type="protein sequence ID" value="ANB11891.1"/>
    <property type="molecule type" value="Genomic_DNA"/>
</dbReference>
<evidence type="ECO:0000256" key="1">
    <source>
        <dbReference type="ARBA" id="ARBA00004211"/>
    </source>
</evidence>
<evidence type="ECO:0000256" key="5">
    <source>
        <dbReference type="ARBA" id="ARBA00023054"/>
    </source>
</evidence>
<dbReference type="PROSITE" id="PS50192">
    <property type="entry name" value="T_SNARE"/>
    <property type="match status" value="1"/>
</dbReference>
<keyword evidence="10" id="KW-1185">Reference proteome</keyword>